<reference evidence="2 3" key="1">
    <citation type="journal article" date="2015" name="Genome Announc.">
        <title>Expanding the biotechnology potential of lactobacilli through comparative genomics of 213 strains and associated genera.</title>
        <authorList>
            <person name="Sun Z."/>
            <person name="Harris H.M."/>
            <person name="McCann A."/>
            <person name="Guo C."/>
            <person name="Argimon S."/>
            <person name="Zhang W."/>
            <person name="Yang X."/>
            <person name="Jeffery I.B."/>
            <person name="Cooney J.C."/>
            <person name="Kagawa T.F."/>
            <person name="Liu W."/>
            <person name="Song Y."/>
            <person name="Salvetti E."/>
            <person name="Wrobel A."/>
            <person name="Rasinkangas P."/>
            <person name="Parkhill J."/>
            <person name="Rea M.C."/>
            <person name="O'Sullivan O."/>
            <person name="Ritari J."/>
            <person name="Douillard F.P."/>
            <person name="Paul Ross R."/>
            <person name="Yang R."/>
            <person name="Briner A.E."/>
            <person name="Felis G.E."/>
            <person name="de Vos W.M."/>
            <person name="Barrangou R."/>
            <person name="Klaenhammer T.R."/>
            <person name="Caufield P.W."/>
            <person name="Cui Y."/>
            <person name="Zhang H."/>
            <person name="O'Toole P.W."/>
        </authorList>
    </citation>
    <scope>NUCLEOTIDE SEQUENCE [LARGE SCALE GENOMIC DNA]</scope>
    <source>
        <strain evidence="2 3">DSM 17757</strain>
    </source>
</reference>
<comment type="caution">
    <text evidence="2">The sequence shown here is derived from an EMBL/GenBank/DDBJ whole genome shotgun (WGS) entry which is preliminary data.</text>
</comment>
<evidence type="ECO:0000313" key="3">
    <source>
        <dbReference type="Proteomes" id="UP000051568"/>
    </source>
</evidence>
<dbReference type="SUPFAM" id="SSF54427">
    <property type="entry name" value="NTF2-like"/>
    <property type="match status" value="1"/>
</dbReference>
<feature type="domain" description="SnoaL-like" evidence="1">
    <location>
        <begin position="7"/>
        <end position="106"/>
    </location>
</feature>
<protein>
    <recommendedName>
        <fullName evidence="1">SnoaL-like domain-containing protein</fullName>
    </recommendedName>
</protein>
<dbReference type="PATRIC" id="fig|319652.3.peg.1747"/>
<dbReference type="Pfam" id="PF12680">
    <property type="entry name" value="SnoaL_2"/>
    <property type="match status" value="1"/>
</dbReference>
<dbReference type="AlphaFoldDB" id="A0A0R2IVU5"/>
<dbReference type="RefSeq" id="WP_057751531.1">
    <property type="nucleotide sequence ID" value="NZ_BJVH01000009.1"/>
</dbReference>
<evidence type="ECO:0000313" key="2">
    <source>
        <dbReference type="EMBL" id="KRN65882.1"/>
    </source>
</evidence>
<dbReference type="InterPro" id="IPR032710">
    <property type="entry name" value="NTF2-like_dom_sf"/>
</dbReference>
<dbReference type="Gene3D" id="3.10.450.50">
    <property type="match status" value="1"/>
</dbReference>
<accession>A0A0R2IVU5</accession>
<name>A0A0R2IVU5_9LACO</name>
<dbReference type="EMBL" id="JQBR01000007">
    <property type="protein sequence ID" value="KRN65882.1"/>
    <property type="molecule type" value="Genomic_DNA"/>
</dbReference>
<proteinExistence type="predicted"/>
<keyword evidence="3" id="KW-1185">Reference proteome</keyword>
<organism evidence="2 3">
    <name type="scientific">Pediococcus cellicola</name>
    <dbReference type="NCBI Taxonomy" id="319652"/>
    <lineage>
        <taxon>Bacteria</taxon>
        <taxon>Bacillati</taxon>
        <taxon>Bacillota</taxon>
        <taxon>Bacilli</taxon>
        <taxon>Lactobacillales</taxon>
        <taxon>Lactobacillaceae</taxon>
        <taxon>Pediococcus</taxon>
    </lineage>
</organism>
<gene>
    <name evidence="2" type="ORF">IV80_GL001724</name>
</gene>
<dbReference type="OrthoDB" id="4203328at2"/>
<evidence type="ECO:0000259" key="1">
    <source>
        <dbReference type="Pfam" id="PF12680"/>
    </source>
</evidence>
<dbReference type="Proteomes" id="UP000051568">
    <property type="component" value="Unassembled WGS sequence"/>
</dbReference>
<dbReference type="STRING" id="319652.IV80_GL001724"/>
<dbReference type="InterPro" id="IPR037401">
    <property type="entry name" value="SnoaL-like"/>
</dbReference>
<sequence>MTKENIIRAYFKMWLTKDFSKIPTLFAPEIIYTECYGPQYVGITEMLAWIQHKSAEQTVLEWRIGDILSVDNQTVVTWFFKAREATTYSFDGVSIMTFNADNQICQVSEYQSKASHSRPYKEV</sequence>